<gene>
    <name evidence="3" type="ORF">F7310_06885</name>
</gene>
<proteinExistence type="predicted"/>
<evidence type="ECO:0000256" key="1">
    <source>
        <dbReference type="SAM" id="Coils"/>
    </source>
</evidence>
<evidence type="ECO:0000256" key="2">
    <source>
        <dbReference type="SAM" id="MobiDB-lite"/>
    </source>
</evidence>
<sequence length="396" mass="43479">MVVIAIVGILAVAAIVSYANHITKVRLQDEIDKMDNYRKAVAVYIQEQGISSDEEFQSGIADMKDDYFGDDNVAIMNEFRQNNGRLISHPVVQGIAYQIAITPRINNNGTLVNWECDIGYDNRTDETVDPNQPTGSPPSGVMPNGCNETSEELNDDLLEFESLLDELSSTVDTNFNNALTAWNQRRDDALTADAEYQGYITARDNALADYNNYQNEIATINSEITSRNDLIDQKDTDASQYEAEAAAHRANQATAEANDDTELAATFQASAEAAEANATTLRNDISVLEDEVTLLENNKTIAQTNSTNSYNDYTSQVSNAEARYATVEADTKNLDIPDGTPREEIENYSYSQAITLSNQEYNAAKDALLEDSQFADTVRGAGDRPENSVPVGAPEV</sequence>
<name>A0A1L4BTE2_9GAMM</name>
<accession>A0A1L4BTE2</accession>
<dbReference type="EMBL" id="CP016796">
    <property type="protein sequence ID" value="API87095.1"/>
    <property type="molecule type" value="Genomic_DNA"/>
</dbReference>
<keyword evidence="4" id="KW-1185">Reference proteome</keyword>
<dbReference type="Gene3D" id="3.30.700.10">
    <property type="entry name" value="Glycoprotein, Type 4 Pilin"/>
    <property type="match status" value="1"/>
</dbReference>
<feature type="region of interest" description="Disordered" evidence="2">
    <location>
        <begin position="377"/>
        <end position="396"/>
    </location>
</feature>
<dbReference type="SUPFAM" id="SSF54523">
    <property type="entry name" value="Pili subunits"/>
    <property type="match status" value="1"/>
</dbReference>
<feature type="coiled-coil region" evidence="1">
    <location>
        <begin position="203"/>
        <end position="330"/>
    </location>
</feature>
<dbReference type="KEGG" id="frx:F7310_06885"/>
<keyword evidence="1" id="KW-0175">Coiled coil</keyword>
<evidence type="ECO:0000313" key="4">
    <source>
        <dbReference type="Proteomes" id="UP000184222"/>
    </source>
</evidence>
<organism evidence="3 4">
    <name type="scientific">Francisella uliginis</name>
    <dbReference type="NCBI Taxonomy" id="573570"/>
    <lineage>
        <taxon>Bacteria</taxon>
        <taxon>Pseudomonadati</taxon>
        <taxon>Pseudomonadota</taxon>
        <taxon>Gammaproteobacteria</taxon>
        <taxon>Thiotrichales</taxon>
        <taxon>Francisellaceae</taxon>
        <taxon>Francisella</taxon>
    </lineage>
</organism>
<dbReference type="InterPro" id="IPR045584">
    <property type="entry name" value="Pilin-like"/>
</dbReference>
<dbReference type="Proteomes" id="UP000184222">
    <property type="component" value="Chromosome"/>
</dbReference>
<protein>
    <submittedName>
        <fullName evidence="3">Uncharacterized protein</fullName>
    </submittedName>
</protein>
<reference evidence="3 4" key="1">
    <citation type="journal article" date="2016" name="Appl. Environ. Microbiol.">
        <title>Whole genome relationships among Francisella bacteria of diverse origin define new species and provide specific regions for detection.</title>
        <authorList>
            <person name="Challacombe J.F."/>
            <person name="Petersen J.M."/>
            <person name="Gallegos-Graves V."/>
            <person name="Hodge D."/>
            <person name="Pillai S."/>
            <person name="Kuske C.R."/>
        </authorList>
    </citation>
    <scope>NUCLEOTIDE SEQUENCE [LARGE SCALE GENOMIC DNA]</scope>
    <source>
        <strain evidence="4">TX07-7310</strain>
    </source>
</reference>
<dbReference type="STRING" id="573570.F7310_06885"/>
<dbReference type="AlphaFoldDB" id="A0A1L4BTE2"/>
<evidence type="ECO:0000313" key="3">
    <source>
        <dbReference type="EMBL" id="API87095.1"/>
    </source>
</evidence>